<dbReference type="AlphaFoldDB" id="A0A0H5R8J0"/>
<feature type="transmembrane region" description="Helical" evidence="1">
    <location>
        <begin position="150"/>
        <end position="167"/>
    </location>
</feature>
<keyword evidence="1" id="KW-1133">Transmembrane helix</keyword>
<proteinExistence type="predicted"/>
<feature type="transmembrane region" description="Helical" evidence="1">
    <location>
        <begin position="21"/>
        <end position="45"/>
    </location>
</feature>
<evidence type="ECO:0000313" key="2">
    <source>
        <dbReference type="EMBL" id="CRZ04669.1"/>
    </source>
</evidence>
<sequence>MKGAIMFMIKAFSPSKPSPPVSMGMRICNISVATVAVAAAFYIFIAVHKFPIIDEHVIAALVAIISIAFLSEAFKHLTYEAQLSRTQESRDFFSKLRGFSFKKAEYSQNQVDRNIHRVSVSISHFQGLTLFFLMFIFLSLRLTPKFPLETSFAASIFCSAFLPWLAAGQ</sequence>
<keyword evidence="1" id="KW-0472">Membrane</keyword>
<accession>A0A0H5R8J0</accession>
<dbReference type="EMBL" id="HACM01004229">
    <property type="protein sequence ID" value="CRZ04671.1"/>
    <property type="molecule type" value="Transcribed_RNA"/>
</dbReference>
<evidence type="ECO:0000256" key="1">
    <source>
        <dbReference type="SAM" id="Phobius"/>
    </source>
</evidence>
<protein>
    <submittedName>
        <fullName evidence="2">Uncharacterized protein</fullName>
    </submittedName>
</protein>
<name>A0A0H5R8J0_9EUKA</name>
<feature type="transmembrane region" description="Helical" evidence="1">
    <location>
        <begin position="118"/>
        <end position="138"/>
    </location>
</feature>
<keyword evidence="1" id="KW-0812">Transmembrane</keyword>
<organism evidence="2">
    <name type="scientific">Spongospora subterranea</name>
    <dbReference type="NCBI Taxonomy" id="70186"/>
    <lineage>
        <taxon>Eukaryota</taxon>
        <taxon>Sar</taxon>
        <taxon>Rhizaria</taxon>
        <taxon>Endomyxa</taxon>
        <taxon>Phytomyxea</taxon>
        <taxon>Plasmodiophorida</taxon>
        <taxon>Plasmodiophoridae</taxon>
        <taxon>Spongospora</taxon>
    </lineage>
</organism>
<reference evidence="2" key="1">
    <citation type="submission" date="2015-04" db="EMBL/GenBank/DDBJ databases">
        <title>The genome sequence of the plant pathogenic Rhizarian Plasmodiophora brassicae reveals insights in its biotrophic life cycle and the origin of chitin synthesis.</title>
        <authorList>
            <person name="Schwelm A."/>
            <person name="Fogelqvist J."/>
            <person name="Knaust A."/>
            <person name="Julke S."/>
            <person name="Lilja T."/>
            <person name="Dhandapani V."/>
            <person name="Bonilla-Rosso G."/>
            <person name="Karlsson M."/>
            <person name="Shevchenko A."/>
            <person name="Choi S.R."/>
            <person name="Kim H.G."/>
            <person name="Park J.Y."/>
            <person name="Lim Y.P."/>
            <person name="Ludwig-Muller J."/>
            <person name="Dixelius C."/>
        </authorList>
    </citation>
    <scope>NUCLEOTIDE SEQUENCE</scope>
    <source>
        <tissue evidence="2">Potato root galls</tissue>
    </source>
</reference>
<feature type="transmembrane region" description="Helical" evidence="1">
    <location>
        <begin position="57"/>
        <end position="74"/>
    </location>
</feature>
<dbReference type="EMBL" id="HACM01004227">
    <property type="protein sequence ID" value="CRZ04669.1"/>
    <property type="molecule type" value="Transcribed_RNA"/>
</dbReference>